<accession>A0A1H2MNF6</accession>
<dbReference type="Gene3D" id="4.10.1180.10">
    <property type="entry name" value="tm1086 domain"/>
    <property type="match status" value="1"/>
</dbReference>
<dbReference type="InterPro" id="IPR048399">
    <property type="entry name" value="DUF4438_C"/>
</dbReference>
<evidence type="ECO:0000259" key="2">
    <source>
        <dbReference type="Pfam" id="PF20999"/>
    </source>
</evidence>
<dbReference type="Pfam" id="PF20999">
    <property type="entry name" value="DUF4438_C"/>
    <property type="match status" value="1"/>
</dbReference>
<feature type="domain" description="DUF4438" evidence="1">
    <location>
        <begin position="29"/>
        <end position="157"/>
    </location>
</feature>
<dbReference type="InterPro" id="IPR044910">
    <property type="entry name" value="TM_1086_SG_dom"/>
</dbReference>
<gene>
    <name evidence="3" type="ORF">SAMN04488544_2295</name>
</gene>
<reference evidence="4" key="1">
    <citation type="submission" date="2016-10" db="EMBL/GenBank/DDBJ databases">
        <authorList>
            <person name="Varghese N."/>
            <person name="Submissions S."/>
        </authorList>
    </citation>
    <scope>NUCLEOTIDE SEQUENCE [LARGE SCALE GENOMIC DNA]</scope>
    <source>
        <strain evidence="4">DSM 21743</strain>
    </source>
</reference>
<evidence type="ECO:0000313" key="3">
    <source>
        <dbReference type="EMBL" id="SDU94016.1"/>
    </source>
</evidence>
<feature type="domain" description="DUF4438" evidence="2">
    <location>
        <begin position="164"/>
        <end position="283"/>
    </location>
</feature>
<dbReference type="AlphaFoldDB" id="A0A1H2MNF6"/>
<dbReference type="InterPro" id="IPR029433">
    <property type="entry name" value="DUF4438_N"/>
</dbReference>
<evidence type="ECO:0000259" key="1">
    <source>
        <dbReference type="Pfam" id="PF14505"/>
    </source>
</evidence>
<dbReference type="RefSeq" id="WP_197680414.1">
    <property type="nucleotide sequence ID" value="NZ_LT629799.1"/>
</dbReference>
<dbReference type="InterPro" id="IPR044909">
    <property type="entry name" value="TM_1086_sf"/>
</dbReference>
<dbReference type="Gene3D" id="2.102.30.10">
    <property type="entry name" value="tm1086 (SG structure) domain"/>
    <property type="match status" value="1"/>
</dbReference>
<dbReference type="Pfam" id="PF14505">
    <property type="entry name" value="DUF4438"/>
    <property type="match status" value="1"/>
</dbReference>
<evidence type="ECO:0008006" key="5">
    <source>
        <dbReference type="Google" id="ProtNLM"/>
    </source>
</evidence>
<dbReference type="STRING" id="546874.SAMN04488544_2295"/>
<dbReference type="Gene3D" id="2.40.10.170">
    <property type="match status" value="1"/>
</dbReference>
<protein>
    <recommendedName>
        <fullName evidence="5">DUF4438 domain-containing protein</fullName>
    </recommendedName>
</protein>
<keyword evidence="4" id="KW-1185">Reference proteome</keyword>
<evidence type="ECO:0000313" key="4">
    <source>
        <dbReference type="Proteomes" id="UP000198825"/>
    </source>
</evidence>
<sequence>MKVESNADRLVTQLLAGEVWPATADRHAYRVDADGSPFLLPGMGGVTLAGHLGEPATGWASDHLEPGLSVRHADPAANYALQYLTCVGNEVTLVSGASAGGSGVAIGQHAYVLVDAADAVLEGATVGDQVTVRTRGQGLALTAHPQVRVKNLDPGVLAAMPGGTTGDGRLEVHVAVDVPADAAGAGGGMSSEFANTDLMGAYAGLDESLSLGLEGLRIGDLVVLRDTDHSWGRGHRPGWITIGTISTGQCALFGHGPGPTSLFSGPAEAFHVVLDADANLRHYVGPARSTEKEVAA</sequence>
<proteinExistence type="predicted"/>
<dbReference type="EMBL" id="LT629799">
    <property type="protein sequence ID" value="SDU94016.1"/>
    <property type="molecule type" value="Genomic_DNA"/>
</dbReference>
<dbReference type="Proteomes" id="UP000198825">
    <property type="component" value="Chromosome I"/>
</dbReference>
<organism evidence="3 4">
    <name type="scientific">Microlunatus sagamiharensis</name>
    <dbReference type="NCBI Taxonomy" id="546874"/>
    <lineage>
        <taxon>Bacteria</taxon>
        <taxon>Bacillati</taxon>
        <taxon>Actinomycetota</taxon>
        <taxon>Actinomycetes</taxon>
        <taxon>Propionibacteriales</taxon>
        <taxon>Propionibacteriaceae</taxon>
        <taxon>Microlunatus</taxon>
    </lineage>
</organism>
<name>A0A1H2MNF6_9ACTN</name>